<keyword evidence="4 5" id="KW-0472">Membrane</keyword>
<evidence type="ECO:0000256" key="5">
    <source>
        <dbReference type="SAM" id="Phobius"/>
    </source>
</evidence>
<comment type="subcellular location">
    <subcellularLocation>
        <location evidence="1">Membrane</location>
        <topology evidence="1">Multi-pass membrane protein</topology>
    </subcellularLocation>
</comment>
<feature type="transmembrane region" description="Helical" evidence="5">
    <location>
        <begin position="44"/>
        <end position="62"/>
    </location>
</feature>
<evidence type="ECO:0000313" key="7">
    <source>
        <dbReference type="Proteomes" id="UP001501411"/>
    </source>
</evidence>
<dbReference type="EMBL" id="BAABIQ010000006">
    <property type="protein sequence ID" value="GAA4786594.1"/>
    <property type="molecule type" value="Genomic_DNA"/>
</dbReference>
<protein>
    <recommendedName>
        <fullName evidence="8">DUF4870 domain-containing protein</fullName>
    </recommendedName>
</protein>
<keyword evidence="3 5" id="KW-1133">Transmembrane helix</keyword>
<reference evidence="7" key="1">
    <citation type="journal article" date="2019" name="Int. J. Syst. Evol. Microbiol.">
        <title>The Global Catalogue of Microorganisms (GCM) 10K type strain sequencing project: providing services to taxonomists for standard genome sequencing and annotation.</title>
        <authorList>
            <consortium name="The Broad Institute Genomics Platform"/>
            <consortium name="The Broad Institute Genome Sequencing Center for Infectious Disease"/>
            <person name="Wu L."/>
            <person name="Ma J."/>
        </authorList>
    </citation>
    <scope>NUCLEOTIDE SEQUENCE [LARGE SCALE GENOMIC DNA]</scope>
    <source>
        <strain evidence="7">JCM 18200</strain>
    </source>
</reference>
<evidence type="ECO:0000256" key="1">
    <source>
        <dbReference type="ARBA" id="ARBA00004141"/>
    </source>
</evidence>
<dbReference type="Proteomes" id="UP001501411">
    <property type="component" value="Unassembled WGS sequence"/>
</dbReference>
<comment type="caution">
    <text evidence="6">The sequence shown here is derived from an EMBL/GenBank/DDBJ whole genome shotgun (WGS) entry which is preliminary data.</text>
</comment>
<feature type="transmembrane region" description="Helical" evidence="5">
    <location>
        <begin position="6"/>
        <end position="24"/>
    </location>
</feature>
<evidence type="ECO:0000256" key="3">
    <source>
        <dbReference type="ARBA" id="ARBA00022989"/>
    </source>
</evidence>
<dbReference type="Pfam" id="PF09685">
    <property type="entry name" value="MamF_MmsF"/>
    <property type="match status" value="1"/>
</dbReference>
<evidence type="ECO:0000313" key="6">
    <source>
        <dbReference type="EMBL" id="GAA4786594.1"/>
    </source>
</evidence>
<name>A0ABP9AXW1_9SPHI</name>
<feature type="transmembrane region" description="Helical" evidence="5">
    <location>
        <begin position="68"/>
        <end position="88"/>
    </location>
</feature>
<evidence type="ECO:0000256" key="4">
    <source>
        <dbReference type="ARBA" id="ARBA00023136"/>
    </source>
</evidence>
<keyword evidence="7" id="KW-1185">Reference proteome</keyword>
<sequence length="108" mass="11978">MTNRNMAIVGYITIIGWAIAYFSYRNGKEKSSFVRYHLNQSLGIVLLSVALSFISAILLSIVPSLATLLYLVSLIPFVFMLLGIITAANETQRPVPVIGKWVEGKFNL</sequence>
<proteinExistence type="predicted"/>
<organism evidence="6 7">
    <name type="scientific">Olivibacter ginsenosidimutans</name>
    <dbReference type="NCBI Taxonomy" id="1176537"/>
    <lineage>
        <taxon>Bacteria</taxon>
        <taxon>Pseudomonadati</taxon>
        <taxon>Bacteroidota</taxon>
        <taxon>Sphingobacteriia</taxon>
        <taxon>Sphingobacteriales</taxon>
        <taxon>Sphingobacteriaceae</taxon>
        <taxon>Olivibacter</taxon>
    </lineage>
</organism>
<accession>A0ABP9AXW1</accession>
<keyword evidence="2 5" id="KW-0812">Transmembrane</keyword>
<dbReference type="InterPro" id="IPR019109">
    <property type="entry name" value="MamF_MmsF"/>
</dbReference>
<gene>
    <name evidence="6" type="ORF">GCM10023231_13310</name>
</gene>
<evidence type="ECO:0008006" key="8">
    <source>
        <dbReference type="Google" id="ProtNLM"/>
    </source>
</evidence>
<dbReference type="RefSeq" id="WP_345230976.1">
    <property type="nucleotide sequence ID" value="NZ_BAABIQ010000006.1"/>
</dbReference>
<evidence type="ECO:0000256" key="2">
    <source>
        <dbReference type="ARBA" id="ARBA00022692"/>
    </source>
</evidence>